<evidence type="ECO:0000259" key="1">
    <source>
        <dbReference type="Pfam" id="PF13362"/>
    </source>
</evidence>
<dbReference type="Pfam" id="PF13362">
    <property type="entry name" value="Toprim_3"/>
    <property type="match status" value="1"/>
</dbReference>
<dbReference type="AlphaFoldDB" id="A0A0U1NM50"/>
<evidence type="ECO:0000259" key="2">
    <source>
        <dbReference type="Pfam" id="PF23639"/>
    </source>
</evidence>
<proteinExistence type="predicted"/>
<dbReference type="InterPro" id="IPR034154">
    <property type="entry name" value="TOPRIM_DnaG/twinkle"/>
</dbReference>
<organism evidence="3 4">
    <name type="scientific">Nereida ignava</name>
    <dbReference type="NCBI Taxonomy" id="282199"/>
    <lineage>
        <taxon>Bacteria</taxon>
        <taxon>Pseudomonadati</taxon>
        <taxon>Pseudomonadota</taxon>
        <taxon>Alphaproteobacteria</taxon>
        <taxon>Rhodobacterales</taxon>
        <taxon>Roseobacteraceae</taxon>
        <taxon>Nereida</taxon>
    </lineage>
</organism>
<dbReference type="CDD" id="cd01029">
    <property type="entry name" value="TOPRIM_primases"/>
    <property type="match status" value="1"/>
</dbReference>
<name>A0A0U1NM50_9RHOB</name>
<sequence length="282" mass="30432">MQIEYPLSPKARKCGSGWVDLCPAHDDQSPSLSINIAADGKLLLHCFVGCTFENIVAAAGLSSSQAVRSVTRSDLEQIKQQQLEAAKRKTAYCKQLWQQGQPLEGTLSQSYLASRGIDHWSSSQRHHSGLIYPNTGERLSVLLTAIQRSSQLVGLHRTFLNPDGTKRDKLMLGKCKGGAAHLIGTAGPLIVAEGIETALSLPALHQSDEGRYWSALSASGVKSLELPQTADQLVIAADGDPVGLAAAEELGQRAARLGWDVTLMQAPDGKDWNDILMEQRND</sequence>
<dbReference type="Proteomes" id="UP000048949">
    <property type="component" value="Unassembled WGS sequence"/>
</dbReference>
<dbReference type="InterPro" id="IPR006171">
    <property type="entry name" value="TOPRIM_dom"/>
</dbReference>
<dbReference type="RefSeq" id="WP_048599002.1">
    <property type="nucleotide sequence ID" value="NZ_CVPC01000007.1"/>
</dbReference>
<accession>A0A0U1NM50</accession>
<evidence type="ECO:0000313" key="4">
    <source>
        <dbReference type="Proteomes" id="UP000048949"/>
    </source>
</evidence>
<dbReference type="Pfam" id="PF23639">
    <property type="entry name" value="DUF7146"/>
    <property type="match status" value="1"/>
</dbReference>
<protein>
    <submittedName>
        <fullName evidence="3">DNA primase</fullName>
    </submittedName>
</protein>
<evidence type="ECO:0000313" key="3">
    <source>
        <dbReference type="EMBL" id="CRK75573.1"/>
    </source>
</evidence>
<gene>
    <name evidence="3" type="ORF">NIG5292_01623</name>
</gene>
<keyword evidence="4" id="KW-1185">Reference proteome</keyword>
<feature type="domain" description="DUF7146" evidence="2">
    <location>
        <begin position="88"/>
        <end position="181"/>
    </location>
</feature>
<dbReference type="EMBL" id="CVQV01000007">
    <property type="protein sequence ID" value="CRK75573.1"/>
    <property type="molecule type" value="Genomic_DNA"/>
</dbReference>
<feature type="domain" description="Toprim" evidence="1">
    <location>
        <begin position="189"/>
        <end position="279"/>
    </location>
</feature>
<dbReference type="OrthoDB" id="9811157at2"/>
<dbReference type="STRING" id="282199.GCA_001049735_01622"/>
<dbReference type="InterPro" id="IPR055570">
    <property type="entry name" value="DUF7146"/>
</dbReference>
<dbReference type="Gene3D" id="3.40.1360.10">
    <property type="match status" value="1"/>
</dbReference>
<reference evidence="3 4" key="1">
    <citation type="submission" date="2015-04" db="EMBL/GenBank/DDBJ databases">
        <authorList>
            <person name="Syromyatnikov M.Y."/>
            <person name="Popov V.N."/>
        </authorList>
    </citation>
    <scope>NUCLEOTIDE SEQUENCE [LARGE SCALE GENOMIC DNA]</scope>
    <source>
        <strain evidence="3 4">CECT 5292</strain>
    </source>
</reference>